<dbReference type="PROSITE" id="PS50928">
    <property type="entry name" value="ABC_TM1"/>
    <property type="match status" value="1"/>
</dbReference>
<evidence type="ECO:0000256" key="3">
    <source>
        <dbReference type="ARBA" id="ARBA00022475"/>
    </source>
</evidence>
<keyword evidence="4 8" id="KW-0812">Transmembrane</keyword>
<keyword evidence="7 8" id="KW-0472">Membrane</keyword>
<evidence type="ECO:0000256" key="1">
    <source>
        <dbReference type="ARBA" id="ARBA00004651"/>
    </source>
</evidence>
<proteinExistence type="inferred from homology"/>
<dbReference type="GO" id="GO:0006865">
    <property type="term" value="P:amino acid transport"/>
    <property type="evidence" value="ECO:0007669"/>
    <property type="project" value="UniProtKB-KW"/>
</dbReference>
<feature type="transmembrane region" description="Helical" evidence="8">
    <location>
        <begin position="66"/>
        <end position="84"/>
    </location>
</feature>
<organism evidence="10 11">
    <name type="scientific">Streptomyces paromomycinus</name>
    <name type="common">Streptomyces rimosus subsp. paromomycinus</name>
    <dbReference type="NCBI Taxonomy" id="92743"/>
    <lineage>
        <taxon>Bacteria</taxon>
        <taxon>Bacillati</taxon>
        <taxon>Actinomycetota</taxon>
        <taxon>Actinomycetes</taxon>
        <taxon>Kitasatosporales</taxon>
        <taxon>Streptomycetaceae</taxon>
        <taxon>Streptomyces</taxon>
    </lineage>
</organism>
<dbReference type="InterPro" id="IPR035906">
    <property type="entry name" value="MetI-like_sf"/>
</dbReference>
<feature type="transmembrane region" description="Helical" evidence="8">
    <location>
        <begin position="190"/>
        <end position="211"/>
    </location>
</feature>
<comment type="similarity">
    <text evidence="8">Belongs to the binding-protein-dependent transport system permease family.</text>
</comment>
<accession>A0A401W8D2</accession>
<comment type="caution">
    <text evidence="10">The sequence shown here is derived from an EMBL/GenBank/DDBJ whole genome shotgun (WGS) entry which is preliminary data.</text>
</comment>
<dbReference type="SUPFAM" id="SSF161098">
    <property type="entry name" value="MetI-like"/>
    <property type="match status" value="1"/>
</dbReference>
<dbReference type="InterPro" id="IPR014341">
    <property type="entry name" value="Ectoine_EhuD"/>
</dbReference>
<evidence type="ECO:0000256" key="6">
    <source>
        <dbReference type="ARBA" id="ARBA00022989"/>
    </source>
</evidence>
<dbReference type="EMBL" id="BHZD01000001">
    <property type="protein sequence ID" value="GCD45587.1"/>
    <property type="molecule type" value="Genomic_DNA"/>
</dbReference>
<dbReference type="PANTHER" id="PTHR30614:SF0">
    <property type="entry name" value="L-CYSTINE TRANSPORT SYSTEM PERMEASE PROTEIN TCYL"/>
    <property type="match status" value="1"/>
</dbReference>
<dbReference type="InterPro" id="IPR010065">
    <property type="entry name" value="AA_ABC_transptr_permease_3TM"/>
</dbReference>
<reference evidence="10 11" key="1">
    <citation type="submission" date="2018-11" db="EMBL/GenBank/DDBJ databases">
        <title>Whole genome sequence of Streptomyces paromomycinus NBRC 15454(T).</title>
        <authorList>
            <person name="Komaki H."/>
            <person name="Tamura T."/>
        </authorList>
    </citation>
    <scope>NUCLEOTIDE SEQUENCE [LARGE SCALE GENOMIC DNA]</scope>
    <source>
        <strain evidence="10 11">NBRC 15454</strain>
    </source>
</reference>
<name>A0A401W8D2_STREY</name>
<feature type="domain" description="ABC transmembrane type-1" evidence="9">
    <location>
        <begin position="20"/>
        <end position="208"/>
    </location>
</feature>
<dbReference type="InterPro" id="IPR043429">
    <property type="entry name" value="ArtM/GltK/GlnP/TcyL/YhdX-like"/>
</dbReference>
<dbReference type="NCBIfam" id="TIGR03003">
    <property type="entry name" value="ectoine_ehuD"/>
    <property type="match status" value="1"/>
</dbReference>
<dbReference type="InterPro" id="IPR000515">
    <property type="entry name" value="MetI-like"/>
</dbReference>
<dbReference type="NCBIfam" id="TIGR01726">
    <property type="entry name" value="HEQRo_perm_3TM"/>
    <property type="match status" value="1"/>
</dbReference>
<dbReference type="RefSeq" id="WP_125056126.1">
    <property type="nucleotide sequence ID" value="NZ_BHZD01000001.1"/>
</dbReference>
<keyword evidence="6 8" id="KW-1133">Transmembrane helix</keyword>
<evidence type="ECO:0000256" key="8">
    <source>
        <dbReference type="RuleBase" id="RU363032"/>
    </source>
</evidence>
<dbReference type="PANTHER" id="PTHR30614">
    <property type="entry name" value="MEMBRANE COMPONENT OF AMINO ACID ABC TRANSPORTER"/>
    <property type="match status" value="1"/>
</dbReference>
<evidence type="ECO:0000256" key="4">
    <source>
        <dbReference type="ARBA" id="ARBA00022692"/>
    </source>
</evidence>
<evidence type="ECO:0000259" key="9">
    <source>
        <dbReference type="PROSITE" id="PS50928"/>
    </source>
</evidence>
<evidence type="ECO:0000256" key="5">
    <source>
        <dbReference type="ARBA" id="ARBA00022970"/>
    </source>
</evidence>
<evidence type="ECO:0000256" key="7">
    <source>
        <dbReference type="ARBA" id="ARBA00023136"/>
    </source>
</evidence>
<keyword evidence="2 8" id="KW-0813">Transport</keyword>
<gene>
    <name evidence="10" type="ORF">GKJPGBOP_05322</name>
</gene>
<dbReference type="CDD" id="cd06261">
    <property type="entry name" value="TM_PBP2"/>
    <property type="match status" value="1"/>
</dbReference>
<dbReference type="GO" id="GO:0043190">
    <property type="term" value="C:ATP-binding cassette (ABC) transporter complex"/>
    <property type="evidence" value="ECO:0007669"/>
    <property type="project" value="InterPro"/>
</dbReference>
<evidence type="ECO:0000313" key="10">
    <source>
        <dbReference type="EMBL" id="GCD45587.1"/>
    </source>
</evidence>
<dbReference type="Proteomes" id="UP000286746">
    <property type="component" value="Unassembled WGS sequence"/>
</dbReference>
<dbReference type="AlphaFoldDB" id="A0A401W8D2"/>
<evidence type="ECO:0000256" key="2">
    <source>
        <dbReference type="ARBA" id="ARBA00022448"/>
    </source>
</evidence>
<comment type="subcellular location">
    <subcellularLocation>
        <location evidence="1 8">Cell membrane</location>
        <topology evidence="1 8">Multi-pass membrane protein</topology>
    </subcellularLocation>
</comment>
<feature type="transmembrane region" description="Helical" evidence="8">
    <location>
        <begin position="20"/>
        <end position="45"/>
    </location>
</feature>
<dbReference type="Gene3D" id="1.10.3720.10">
    <property type="entry name" value="MetI-like"/>
    <property type="match status" value="1"/>
</dbReference>
<keyword evidence="3" id="KW-1003">Cell membrane</keyword>
<protein>
    <submittedName>
        <fullName evidence="10">Ectoine/hydroxyectoine ABC transporter permease subunit EhuD</fullName>
    </submittedName>
</protein>
<keyword evidence="11" id="KW-1185">Reference proteome</keyword>
<sequence length="217" mass="24242">MNTWSWEYVGDILPDLLSGLWITVQATLLGSLVAFALGLVWALLLRSPSRWVTWPVSAFVEFVRNTPLLVQLFFLFFVLPGWGLTFDPLTTGVIGLGLHYSTYTAEVYRAGIDGVPEGQWEAATALSLPRRRTWTSVILPQAFRRVVPALGNYVIAMFKDTPMLAAITVAELLFQANSISATTFDYMEPITVVGVLFVVISYPTSLLLRVLERRLVR</sequence>
<keyword evidence="5" id="KW-0029">Amino-acid transport</keyword>
<dbReference type="GO" id="GO:0022857">
    <property type="term" value="F:transmembrane transporter activity"/>
    <property type="evidence" value="ECO:0007669"/>
    <property type="project" value="InterPro"/>
</dbReference>
<evidence type="ECO:0000313" key="11">
    <source>
        <dbReference type="Proteomes" id="UP000286746"/>
    </source>
</evidence>
<dbReference type="Pfam" id="PF00528">
    <property type="entry name" value="BPD_transp_1"/>
    <property type="match status" value="1"/>
</dbReference>